<organism evidence="1 2">
    <name type="scientific">Koribacter versatilis (strain Ellin345)</name>
    <dbReference type="NCBI Taxonomy" id="204669"/>
    <lineage>
        <taxon>Bacteria</taxon>
        <taxon>Pseudomonadati</taxon>
        <taxon>Acidobacteriota</taxon>
        <taxon>Terriglobia</taxon>
        <taxon>Terriglobales</taxon>
        <taxon>Candidatus Korobacteraceae</taxon>
        <taxon>Candidatus Korobacter</taxon>
    </lineage>
</organism>
<dbReference type="InterPro" id="IPR036388">
    <property type="entry name" value="WH-like_DNA-bd_sf"/>
</dbReference>
<evidence type="ECO:0000313" key="1">
    <source>
        <dbReference type="EMBL" id="ABF43666.1"/>
    </source>
</evidence>
<dbReference type="KEGG" id="aba:Acid345_4666"/>
<dbReference type="EnsemblBacteria" id="ABF43666">
    <property type="protein sequence ID" value="ABF43666"/>
    <property type="gene ID" value="Acid345_4666"/>
</dbReference>
<dbReference type="OrthoDB" id="7569486at2"/>
<evidence type="ECO:0000313" key="2">
    <source>
        <dbReference type="Proteomes" id="UP000002432"/>
    </source>
</evidence>
<accession>Q1IHI4</accession>
<name>Q1IHI4_KORVE</name>
<dbReference type="EMBL" id="CP000360">
    <property type="protein sequence ID" value="ABF43666.1"/>
    <property type="molecule type" value="Genomic_DNA"/>
</dbReference>
<proteinExistence type="predicted"/>
<keyword evidence="2" id="KW-1185">Reference proteome</keyword>
<dbReference type="SUPFAM" id="SSF46785">
    <property type="entry name" value="Winged helix' DNA-binding domain"/>
    <property type="match status" value="1"/>
</dbReference>
<gene>
    <name evidence="1" type="ordered locus">Acid345_4666</name>
</gene>
<dbReference type="HOGENOM" id="CLU_2358206_0_0_0"/>
<dbReference type="AlphaFoldDB" id="Q1IHI4"/>
<reference evidence="1 2" key="1">
    <citation type="journal article" date="2009" name="Appl. Environ. Microbiol.">
        <title>Three genomes from the phylum Acidobacteria provide insight into the lifestyles of these microorganisms in soils.</title>
        <authorList>
            <person name="Ward N.L."/>
            <person name="Challacombe J.F."/>
            <person name="Janssen P.H."/>
            <person name="Henrissat B."/>
            <person name="Coutinho P.M."/>
            <person name="Wu M."/>
            <person name="Xie G."/>
            <person name="Haft D.H."/>
            <person name="Sait M."/>
            <person name="Badger J."/>
            <person name="Barabote R.D."/>
            <person name="Bradley B."/>
            <person name="Brettin T.S."/>
            <person name="Brinkac L.M."/>
            <person name="Bruce D."/>
            <person name="Creasy T."/>
            <person name="Daugherty S.C."/>
            <person name="Davidsen T.M."/>
            <person name="DeBoy R.T."/>
            <person name="Detter J.C."/>
            <person name="Dodson R.J."/>
            <person name="Durkin A.S."/>
            <person name="Ganapathy A."/>
            <person name="Gwinn-Giglio M."/>
            <person name="Han C.S."/>
            <person name="Khouri H."/>
            <person name="Kiss H."/>
            <person name="Kothari S.P."/>
            <person name="Madupu R."/>
            <person name="Nelson K.E."/>
            <person name="Nelson W.C."/>
            <person name="Paulsen I."/>
            <person name="Penn K."/>
            <person name="Ren Q."/>
            <person name="Rosovitz M.J."/>
            <person name="Selengut J.D."/>
            <person name="Shrivastava S."/>
            <person name="Sullivan S.A."/>
            <person name="Tapia R."/>
            <person name="Thompson L.S."/>
            <person name="Watkins K.L."/>
            <person name="Yang Q."/>
            <person name="Yu C."/>
            <person name="Zafar N."/>
            <person name="Zhou L."/>
            <person name="Kuske C.R."/>
        </authorList>
    </citation>
    <scope>NUCLEOTIDE SEQUENCE [LARGE SCALE GENOMIC DNA]</scope>
    <source>
        <strain evidence="1 2">Ellin345</strain>
    </source>
</reference>
<dbReference type="eggNOG" id="ENOG50334M0">
    <property type="taxonomic scope" value="Bacteria"/>
</dbReference>
<evidence type="ECO:0008006" key="3">
    <source>
        <dbReference type="Google" id="ProtNLM"/>
    </source>
</evidence>
<dbReference type="RefSeq" id="WP_011525463.1">
    <property type="nucleotide sequence ID" value="NC_008009.1"/>
</dbReference>
<dbReference type="InterPro" id="IPR036390">
    <property type="entry name" value="WH_DNA-bd_sf"/>
</dbReference>
<dbReference type="Proteomes" id="UP000002432">
    <property type="component" value="Chromosome"/>
</dbReference>
<dbReference type="Gene3D" id="1.10.10.10">
    <property type="entry name" value="Winged helix-like DNA-binding domain superfamily/Winged helix DNA-binding domain"/>
    <property type="match status" value="1"/>
</dbReference>
<protein>
    <recommendedName>
        <fullName evidence="3">Helix-turn-helix domain-containing protein</fullName>
    </recommendedName>
</protein>
<sequence length="102" mass="11726">MPNIDPYVTDVLMRDLVGHDHRPVCFLVYLWLAAEQEQRTRPVQVSYQELAESVGVSKSSAQAAVRWLAKRKLLEIEKENATAVPVYAVQMPWRSRSRKSKT</sequence>